<dbReference type="InterPro" id="IPR014729">
    <property type="entry name" value="Rossmann-like_a/b/a_fold"/>
</dbReference>
<reference evidence="9" key="1">
    <citation type="journal article" date="2019" name="Int. J. Syst. Evol. Microbiol.">
        <title>The Global Catalogue of Microorganisms (GCM) 10K type strain sequencing project: providing services to taxonomists for standard genome sequencing and annotation.</title>
        <authorList>
            <consortium name="The Broad Institute Genomics Platform"/>
            <consortium name="The Broad Institute Genome Sequencing Center for Infectious Disease"/>
            <person name="Wu L."/>
            <person name="Ma J."/>
        </authorList>
    </citation>
    <scope>NUCLEOTIDE SEQUENCE [LARGE SCALE GENOMIC DNA]</scope>
    <source>
        <strain evidence="9">NBRC 108565</strain>
    </source>
</reference>
<evidence type="ECO:0000256" key="3">
    <source>
        <dbReference type="ARBA" id="ARBA00011355"/>
    </source>
</evidence>
<dbReference type="SUPFAM" id="SSF52402">
    <property type="entry name" value="Adenine nucleotide alpha hydrolases-like"/>
    <property type="match status" value="1"/>
</dbReference>
<dbReference type="PANTHER" id="PTHR21294">
    <property type="entry name" value="ELECTRON TRANSFER FLAVOPROTEIN BETA-SUBUNIT"/>
    <property type="match status" value="1"/>
</dbReference>
<evidence type="ECO:0000256" key="4">
    <source>
        <dbReference type="ARBA" id="ARBA00022448"/>
    </source>
</evidence>
<dbReference type="Proteomes" id="UP001321475">
    <property type="component" value="Chromosome"/>
</dbReference>
<accession>A0ABM8G482</accession>
<dbReference type="InterPro" id="IPR012255">
    <property type="entry name" value="ETF_b"/>
</dbReference>
<dbReference type="EMBL" id="AP027729">
    <property type="protein sequence ID" value="BDZ42999.1"/>
    <property type="molecule type" value="Genomic_DNA"/>
</dbReference>
<gene>
    <name evidence="8" type="ORF">GCM10025865_22980</name>
</gene>
<keyword evidence="9" id="KW-1185">Reference proteome</keyword>
<organism evidence="8 9">
    <name type="scientific">Paraoerskovia sediminicola</name>
    <dbReference type="NCBI Taxonomy" id="1138587"/>
    <lineage>
        <taxon>Bacteria</taxon>
        <taxon>Bacillati</taxon>
        <taxon>Actinomycetota</taxon>
        <taxon>Actinomycetes</taxon>
        <taxon>Micrococcales</taxon>
        <taxon>Cellulomonadaceae</taxon>
        <taxon>Paraoerskovia</taxon>
    </lineage>
</organism>
<evidence type="ECO:0000256" key="2">
    <source>
        <dbReference type="ARBA" id="ARBA00007557"/>
    </source>
</evidence>
<evidence type="ECO:0000313" key="9">
    <source>
        <dbReference type="Proteomes" id="UP001321475"/>
    </source>
</evidence>
<evidence type="ECO:0000313" key="8">
    <source>
        <dbReference type="EMBL" id="BDZ42999.1"/>
    </source>
</evidence>
<keyword evidence="5" id="KW-0249">Electron transport</keyword>
<dbReference type="PANTHER" id="PTHR21294:SF8">
    <property type="entry name" value="ELECTRON TRANSFER FLAVOPROTEIN SUBUNIT BETA"/>
    <property type="match status" value="1"/>
</dbReference>
<proteinExistence type="inferred from homology"/>
<evidence type="ECO:0000256" key="5">
    <source>
        <dbReference type="ARBA" id="ARBA00022982"/>
    </source>
</evidence>
<feature type="domain" description="Electron transfer flavoprotein alpha/beta-subunit N-terminal" evidence="7">
    <location>
        <begin position="21"/>
        <end position="168"/>
    </location>
</feature>
<comment type="subunit">
    <text evidence="3">Heterodimer of an alpha and a beta subunit.</text>
</comment>
<name>A0ABM8G482_9CELL</name>
<evidence type="ECO:0000256" key="6">
    <source>
        <dbReference type="ARBA" id="ARBA00025649"/>
    </source>
</evidence>
<comment type="function">
    <text evidence="6">The electron transfer flavoprotein serves as a specific electron acceptor for other dehydrogenases. It transfers the electrons to the main respiratory chain via ETF-ubiquinone oxidoreductase (ETF dehydrogenase).</text>
</comment>
<comment type="cofactor">
    <cofactor evidence="1">
        <name>FAD</name>
        <dbReference type="ChEBI" id="CHEBI:57692"/>
    </cofactor>
</comment>
<sequence length="168" mass="17504">MRIVVAVKNVPDIQSDRAFVEGRVDRVPEDGTLNELDENALEAALRIVEALPEDERAQSEVVAVTMGDEDAEGALKKAFQLGVDRGVLVCDEALAGSDYFATARVLAATVRAIEEEGQVDLVLTGMAALDGLGSVVPALLAAELDLPQLTLAGELVVEPATDGGAPPA</sequence>
<comment type="similarity">
    <text evidence="2">Belongs to the ETF beta-subunit/FixA family.</text>
</comment>
<dbReference type="InterPro" id="IPR014730">
    <property type="entry name" value="ETF_a/b_N"/>
</dbReference>
<keyword evidence="4" id="KW-0813">Transport</keyword>
<evidence type="ECO:0000259" key="7">
    <source>
        <dbReference type="SMART" id="SM00893"/>
    </source>
</evidence>
<evidence type="ECO:0000256" key="1">
    <source>
        <dbReference type="ARBA" id="ARBA00001974"/>
    </source>
</evidence>
<dbReference type="RefSeq" id="WP_350227546.1">
    <property type="nucleotide sequence ID" value="NZ_AP027729.1"/>
</dbReference>
<dbReference type="SMART" id="SM00893">
    <property type="entry name" value="ETF"/>
    <property type="match status" value="1"/>
</dbReference>
<dbReference type="Pfam" id="PF01012">
    <property type="entry name" value="ETF"/>
    <property type="match status" value="1"/>
</dbReference>
<protein>
    <recommendedName>
        <fullName evidence="7">Electron transfer flavoprotein alpha/beta-subunit N-terminal domain-containing protein</fullName>
    </recommendedName>
</protein>
<dbReference type="Gene3D" id="3.40.50.620">
    <property type="entry name" value="HUPs"/>
    <property type="match status" value="1"/>
</dbReference>